<feature type="coiled-coil region" evidence="7">
    <location>
        <begin position="331"/>
        <end position="375"/>
    </location>
</feature>
<evidence type="ECO:0000256" key="1">
    <source>
        <dbReference type="ARBA" id="ARBA00000085"/>
    </source>
</evidence>
<dbReference type="InterPro" id="IPR011006">
    <property type="entry name" value="CheY-like_superfamily"/>
</dbReference>
<dbReference type="EC" id="2.7.13.3" evidence="2"/>
<keyword evidence="7" id="KW-0175">Coiled coil</keyword>
<dbReference type="SUPFAM" id="SSF47384">
    <property type="entry name" value="Homodimeric domain of signal transducing histidine kinase"/>
    <property type="match status" value="1"/>
</dbReference>
<protein>
    <recommendedName>
        <fullName evidence="2">histidine kinase</fullName>
        <ecNumber evidence="2">2.7.13.3</ecNumber>
    </recommendedName>
</protein>
<dbReference type="AlphaFoldDB" id="A0A1P8UMQ6"/>
<dbReference type="Pfam" id="PF00512">
    <property type="entry name" value="HisKA"/>
    <property type="match status" value="1"/>
</dbReference>
<dbReference type="Gene3D" id="1.10.287.130">
    <property type="match status" value="1"/>
</dbReference>
<dbReference type="SUPFAM" id="SSF52172">
    <property type="entry name" value="CheY-like"/>
    <property type="match status" value="1"/>
</dbReference>
<evidence type="ECO:0000256" key="3">
    <source>
        <dbReference type="ARBA" id="ARBA00022553"/>
    </source>
</evidence>
<dbReference type="Gene3D" id="3.40.50.2300">
    <property type="match status" value="1"/>
</dbReference>
<organism evidence="10 11">
    <name type="scientific">Salipiger abyssi</name>
    <dbReference type="NCBI Taxonomy" id="1250539"/>
    <lineage>
        <taxon>Bacteria</taxon>
        <taxon>Pseudomonadati</taxon>
        <taxon>Pseudomonadota</taxon>
        <taxon>Alphaproteobacteria</taxon>
        <taxon>Rhodobacterales</taxon>
        <taxon>Roseobacteraceae</taxon>
        <taxon>Salipiger</taxon>
    </lineage>
</organism>
<evidence type="ECO:0000256" key="7">
    <source>
        <dbReference type="SAM" id="Coils"/>
    </source>
</evidence>
<dbReference type="InterPro" id="IPR004358">
    <property type="entry name" value="Sig_transdc_His_kin-like_C"/>
</dbReference>
<dbReference type="InterPro" id="IPR035965">
    <property type="entry name" value="PAS-like_dom_sf"/>
</dbReference>
<dbReference type="GO" id="GO:0005886">
    <property type="term" value="C:plasma membrane"/>
    <property type="evidence" value="ECO:0007669"/>
    <property type="project" value="TreeGrafter"/>
</dbReference>
<evidence type="ECO:0000256" key="2">
    <source>
        <dbReference type="ARBA" id="ARBA00012438"/>
    </source>
</evidence>
<evidence type="ECO:0000259" key="9">
    <source>
        <dbReference type="PROSITE" id="PS50110"/>
    </source>
</evidence>
<reference evidence="10 11" key="1">
    <citation type="submission" date="2016-04" db="EMBL/GenBank/DDBJ databases">
        <title>Deep-sea bacteria in the southern Pacific.</title>
        <authorList>
            <person name="Tang K."/>
        </authorList>
    </citation>
    <scope>NUCLEOTIDE SEQUENCE [LARGE SCALE GENOMIC DNA]</scope>
    <source>
        <strain evidence="10 11">JLT2014</strain>
        <plasmid evidence="11">ppaby2</plasmid>
    </source>
</reference>
<accession>A0A1P8UMQ6</accession>
<dbReference type="Proteomes" id="UP000187059">
    <property type="component" value="Plasmid pPABY2"/>
</dbReference>
<dbReference type="Gene3D" id="3.30.565.10">
    <property type="entry name" value="Histidine kinase-like ATPase, C-terminal domain"/>
    <property type="match status" value="1"/>
</dbReference>
<dbReference type="InterPro" id="IPR005467">
    <property type="entry name" value="His_kinase_dom"/>
</dbReference>
<dbReference type="OrthoDB" id="9764438at2"/>
<dbReference type="Pfam" id="PF12860">
    <property type="entry name" value="PAS_7"/>
    <property type="match status" value="1"/>
</dbReference>
<dbReference type="PRINTS" id="PR00344">
    <property type="entry name" value="BCTRLSENSOR"/>
</dbReference>
<dbReference type="CDD" id="cd00075">
    <property type="entry name" value="HATPase"/>
    <property type="match status" value="1"/>
</dbReference>
<keyword evidence="11" id="KW-1185">Reference proteome</keyword>
<comment type="catalytic activity">
    <reaction evidence="1">
        <text>ATP + protein L-histidine = ADP + protein N-phospho-L-histidine.</text>
        <dbReference type="EC" id="2.7.13.3"/>
    </reaction>
</comment>
<keyword evidence="4" id="KW-0808">Transferase</keyword>
<evidence type="ECO:0000256" key="6">
    <source>
        <dbReference type="PROSITE-ProRule" id="PRU00169"/>
    </source>
</evidence>
<dbReference type="PROSITE" id="PS50110">
    <property type="entry name" value="RESPONSE_REGULATORY"/>
    <property type="match status" value="1"/>
</dbReference>
<dbReference type="Pfam" id="PF00072">
    <property type="entry name" value="Response_reg"/>
    <property type="match status" value="1"/>
</dbReference>
<name>A0A1P8UMQ6_9RHOB</name>
<dbReference type="GO" id="GO:0000155">
    <property type="term" value="F:phosphorelay sensor kinase activity"/>
    <property type="evidence" value="ECO:0007669"/>
    <property type="project" value="InterPro"/>
</dbReference>
<dbReference type="RefSeq" id="WP_076694494.1">
    <property type="nucleotide sequence ID" value="NZ_CP015090.1"/>
</dbReference>
<dbReference type="GO" id="GO:0009927">
    <property type="term" value="F:histidine phosphotransfer kinase activity"/>
    <property type="evidence" value="ECO:0007669"/>
    <property type="project" value="TreeGrafter"/>
</dbReference>
<dbReference type="Pfam" id="PF02518">
    <property type="entry name" value="HATPase_c"/>
    <property type="match status" value="1"/>
</dbReference>
<dbReference type="Gene3D" id="3.30.450.20">
    <property type="entry name" value="PAS domain"/>
    <property type="match status" value="1"/>
</dbReference>
<dbReference type="SMART" id="SM00387">
    <property type="entry name" value="HATPase_c"/>
    <property type="match status" value="1"/>
</dbReference>
<dbReference type="InterPro" id="IPR003594">
    <property type="entry name" value="HATPase_dom"/>
</dbReference>
<proteinExistence type="predicted"/>
<geneLocation type="plasmid" evidence="11">
    <name>ppaby2</name>
</geneLocation>
<evidence type="ECO:0000313" key="10">
    <source>
        <dbReference type="EMBL" id="APZ50635.1"/>
    </source>
</evidence>
<dbReference type="SUPFAM" id="SSF55874">
    <property type="entry name" value="ATPase domain of HSP90 chaperone/DNA topoisomerase II/histidine kinase"/>
    <property type="match status" value="1"/>
</dbReference>
<dbReference type="SMART" id="SM00388">
    <property type="entry name" value="HisKA"/>
    <property type="match status" value="1"/>
</dbReference>
<keyword evidence="10" id="KW-0614">Plasmid</keyword>
<feature type="domain" description="Histidine kinase" evidence="8">
    <location>
        <begin position="382"/>
        <end position="594"/>
    </location>
</feature>
<dbReference type="PROSITE" id="PS50109">
    <property type="entry name" value="HIS_KIN"/>
    <property type="match status" value="1"/>
</dbReference>
<evidence type="ECO:0000256" key="4">
    <source>
        <dbReference type="ARBA" id="ARBA00022679"/>
    </source>
</evidence>
<sequence>MIDHEEPLETQVARQAKIIDALMRRANRQHEVGSSAYGAFQSAIALQAQVWAKTRDLERTTSELRHARDDSERMRKNLADALSAMDGGVALFTGGRLEVCNDIFLRLLPDISGRLQPGLSVENCFAAMAESRHLVTVEGSFDVALAQARRGRVGASVVSLVIELAGDRWYQINLQRTSAENLVLLLTEITPIVRRNRSEKEHLIDRQADYLQAVFENMTSGVCTFSPEGAVTMFNRQFRQLLGLPYTMLQTGTDLQRLLDFVAQHGLIAEAAEHDIAHWLDRLERQGRLRRRVRHATGRMLDLHAHRLPDGGVLLELKDVTLETRATEMLENRVTERTAELTRANEQLREQYEEKARVEEELRVAKERAEAAVSSKTRFLAAASHDLLQPINAAKLLIATLSDAASDTRFAPMVERLGGSFSSIEQLLHSLLDISRLESADRALTPTEVCLGTLMRSVWEDQMPLAQRKGVRLDMVPSMVFVRSDPVYLLRSIQNLVVNAIQYTPEGGRVLAGCRRKGGRVELQVWDTGIGISRKDQKRIFEEFARADNVPLGSGVGLGLSVVDRTCRHLGHKVRVRSKPGIGSVFSIEMEAVSGRPAGVQEGCRQTPAEDYELDHIVLVIENDPDVLYAFTSKLEQWGASVLAARSTEEALGHLRDMGMPPDIVLADYQLDDGDTGDRAIAAIRQASGVHVPAIMITADRSNALLKAGAEQGFSVLTKPVQLSRLRPLIEWKIRWQAPEEAEV</sequence>
<dbReference type="SMART" id="SM00448">
    <property type="entry name" value="REC"/>
    <property type="match status" value="1"/>
</dbReference>
<evidence type="ECO:0000313" key="11">
    <source>
        <dbReference type="Proteomes" id="UP000187059"/>
    </source>
</evidence>
<dbReference type="EMBL" id="CP015090">
    <property type="protein sequence ID" value="APZ50635.1"/>
    <property type="molecule type" value="Genomic_DNA"/>
</dbReference>
<dbReference type="CDD" id="cd00082">
    <property type="entry name" value="HisKA"/>
    <property type="match status" value="1"/>
</dbReference>
<dbReference type="PANTHER" id="PTHR43047:SF9">
    <property type="entry name" value="HISTIDINE KINASE"/>
    <property type="match status" value="1"/>
</dbReference>
<evidence type="ECO:0000256" key="5">
    <source>
        <dbReference type="ARBA" id="ARBA00022777"/>
    </source>
</evidence>
<dbReference type="InterPro" id="IPR003661">
    <property type="entry name" value="HisK_dim/P_dom"/>
</dbReference>
<dbReference type="KEGG" id="paby:Ga0080574_TMP301"/>
<feature type="modified residue" description="4-aspartylphosphate" evidence="6">
    <location>
        <position position="668"/>
    </location>
</feature>
<dbReference type="PANTHER" id="PTHR43047">
    <property type="entry name" value="TWO-COMPONENT HISTIDINE PROTEIN KINASE"/>
    <property type="match status" value="1"/>
</dbReference>
<evidence type="ECO:0000259" key="8">
    <source>
        <dbReference type="PROSITE" id="PS50109"/>
    </source>
</evidence>
<dbReference type="SUPFAM" id="SSF55785">
    <property type="entry name" value="PYP-like sensor domain (PAS domain)"/>
    <property type="match status" value="1"/>
</dbReference>
<keyword evidence="5" id="KW-0418">Kinase</keyword>
<feature type="domain" description="Response regulatory" evidence="9">
    <location>
        <begin position="617"/>
        <end position="734"/>
    </location>
</feature>
<dbReference type="InterPro" id="IPR036890">
    <property type="entry name" value="HATPase_C_sf"/>
</dbReference>
<dbReference type="CDD" id="cd00156">
    <property type="entry name" value="REC"/>
    <property type="match status" value="1"/>
</dbReference>
<gene>
    <name evidence="10" type="ORF">Ga0080574_TMP301</name>
</gene>
<dbReference type="InterPro" id="IPR001789">
    <property type="entry name" value="Sig_transdc_resp-reg_receiver"/>
</dbReference>
<keyword evidence="3 6" id="KW-0597">Phosphoprotein</keyword>
<dbReference type="InterPro" id="IPR036097">
    <property type="entry name" value="HisK_dim/P_sf"/>
</dbReference>